<feature type="transmembrane region" description="Helical" evidence="1">
    <location>
        <begin position="48"/>
        <end position="67"/>
    </location>
</feature>
<protein>
    <submittedName>
        <fullName evidence="3">Uncharacterized protein</fullName>
    </submittedName>
</protein>
<organism evidence="3">
    <name type="scientific">Aplanochytrium stocchinoi</name>
    <dbReference type="NCBI Taxonomy" id="215587"/>
    <lineage>
        <taxon>Eukaryota</taxon>
        <taxon>Sar</taxon>
        <taxon>Stramenopiles</taxon>
        <taxon>Bigyra</taxon>
        <taxon>Labyrinthulomycetes</taxon>
        <taxon>Thraustochytrida</taxon>
        <taxon>Thraustochytriidae</taxon>
        <taxon>Aplanochytrium</taxon>
    </lineage>
</organism>
<dbReference type="InterPro" id="IPR010530">
    <property type="entry name" value="B12D"/>
</dbReference>
<accession>A0A6S8BY56</accession>
<keyword evidence="1" id="KW-0472">Membrane</keyword>
<proteinExistence type="predicted"/>
<reference evidence="3" key="1">
    <citation type="submission" date="2021-01" db="EMBL/GenBank/DDBJ databases">
        <authorList>
            <person name="Corre E."/>
            <person name="Pelletier E."/>
            <person name="Niang G."/>
            <person name="Scheremetjew M."/>
            <person name="Finn R."/>
            <person name="Kale V."/>
            <person name="Holt S."/>
            <person name="Cochrane G."/>
            <person name="Meng A."/>
            <person name="Brown T."/>
            <person name="Cohen L."/>
        </authorList>
    </citation>
    <scope>NUCLEOTIDE SEQUENCE</scope>
    <source>
        <strain evidence="3">GSBS06</strain>
    </source>
</reference>
<evidence type="ECO:0000256" key="1">
    <source>
        <dbReference type="SAM" id="Phobius"/>
    </source>
</evidence>
<sequence>MSTNGTPARGLSRQLTADGRNSLRSYLFGPRQRPQFQHWFKRILKPEIYPLLVLVPSVVLAGAYFGIRELRLNPAVQVNKMERKQSIRHNEGKANRWIKNHEKIAHAVPIVRHEK</sequence>
<dbReference type="AlphaFoldDB" id="A0A6S8BY56"/>
<evidence type="ECO:0000313" key="2">
    <source>
        <dbReference type="EMBL" id="CAE0437072.1"/>
    </source>
</evidence>
<evidence type="ECO:0000313" key="3">
    <source>
        <dbReference type="EMBL" id="CAE0437073.1"/>
    </source>
</evidence>
<dbReference type="EMBL" id="HBIN01009821">
    <property type="protein sequence ID" value="CAE0437072.1"/>
    <property type="molecule type" value="Transcribed_RNA"/>
</dbReference>
<keyword evidence="1" id="KW-0812">Transmembrane</keyword>
<name>A0A6S8BY56_9STRA</name>
<dbReference type="EMBL" id="HBIN01009822">
    <property type="protein sequence ID" value="CAE0437073.1"/>
    <property type="molecule type" value="Transcribed_RNA"/>
</dbReference>
<gene>
    <name evidence="2" type="ORF">ASTO00021_LOCUS7314</name>
    <name evidence="3" type="ORF">ASTO00021_LOCUS7315</name>
</gene>
<dbReference type="Pfam" id="PF06522">
    <property type="entry name" value="B12D"/>
    <property type="match status" value="1"/>
</dbReference>
<keyword evidence="1" id="KW-1133">Transmembrane helix</keyword>